<proteinExistence type="predicted"/>
<gene>
    <name evidence="3" type="ORF">Poli38472_008410</name>
</gene>
<comment type="caution">
    <text evidence="3">The sequence shown here is derived from an EMBL/GenBank/DDBJ whole genome shotgun (WGS) entry which is preliminary data.</text>
</comment>
<protein>
    <submittedName>
        <fullName evidence="3">Uncharacterized protein</fullName>
    </submittedName>
</protein>
<evidence type="ECO:0000313" key="4">
    <source>
        <dbReference type="Proteomes" id="UP000794436"/>
    </source>
</evidence>
<name>A0A8K1CP05_PYTOL</name>
<reference evidence="3" key="1">
    <citation type="submission" date="2019-03" db="EMBL/GenBank/DDBJ databases">
        <title>Long read genome sequence of the mycoparasitic Pythium oligandrum ATCC 38472 isolated from sugarbeet rhizosphere.</title>
        <authorList>
            <person name="Gaulin E."/>
        </authorList>
    </citation>
    <scope>NUCLEOTIDE SEQUENCE</scope>
    <source>
        <strain evidence="3">ATCC 38472_TT</strain>
    </source>
</reference>
<dbReference type="Proteomes" id="UP000794436">
    <property type="component" value="Unassembled WGS sequence"/>
</dbReference>
<accession>A0A8K1CP05</accession>
<dbReference type="EMBL" id="SPLM01000037">
    <property type="protein sequence ID" value="TMW65768.1"/>
    <property type="molecule type" value="Genomic_DNA"/>
</dbReference>
<evidence type="ECO:0000313" key="3">
    <source>
        <dbReference type="EMBL" id="TMW65768.1"/>
    </source>
</evidence>
<evidence type="ECO:0000256" key="1">
    <source>
        <dbReference type="SAM" id="Coils"/>
    </source>
</evidence>
<keyword evidence="4" id="KW-1185">Reference proteome</keyword>
<feature type="coiled-coil region" evidence="1">
    <location>
        <begin position="67"/>
        <end position="115"/>
    </location>
</feature>
<feature type="compositionally biased region" description="Basic and acidic residues" evidence="2">
    <location>
        <begin position="219"/>
        <end position="228"/>
    </location>
</feature>
<organism evidence="3 4">
    <name type="scientific">Pythium oligandrum</name>
    <name type="common">Mycoparasitic fungus</name>
    <dbReference type="NCBI Taxonomy" id="41045"/>
    <lineage>
        <taxon>Eukaryota</taxon>
        <taxon>Sar</taxon>
        <taxon>Stramenopiles</taxon>
        <taxon>Oomycota</taxon>
        <taxon>Peronosporomycetes</taxon>
        <taxon>Pythiales</taxon>
        <taxon>Pythiaceae</taxon>
        <taxon>Pythium</taxon>
    </lineage>
</organism>
<sequence length="228" mass="25698">MTTKNTADMARATANTAECDLMALLFPLVVASQLSNADLEKVTAVVRTLSDTLAATAKHVDQLKIWLHEAEAAEHTARQHLSRLEGEADDQEAVIRRLNEHISKCHAVVARLEDEAKRRERVIHWLEVDICMRDESLRWLDDHASRLYTFGRDMTEAKDVMEQDLETQCGCVDRLVEDVAQRDQEIEDLKKQVEMLTAALAEASSMPRSEETAPPPPKATRDSEDPLN</sequence>
<keyword evidence="1" id="KW-0175">Coiled coil</keyword>
<feature type="region of interest" description="Disordered" evidence="2">
    <location>
        <begin position="200"/>
        <end position="228"/>
    </location>
</feature>
<evidence type="ECO:0000256" key="2">
    <source>
        <dbReference type="SAM" id="MobiDB-lite"/>
    </source>
</evidence>
<dbReference type="AlphaFoldDB" id="A0A8K1CP05"/>